<dbReference type="GeneID" id="30010927"/>
<evidence type="ECO:0000313" key="2">
    <source>
        <dbReference type="Proteomes" id="UP000078343"/>
    </source>
</evidence>
<dbReference type="EMBL" id="LVYI01000005">
    <property type="protein sequence ID" value="OAP59461.1"/>
    <property type="molecule type" value="Genomic_DNA"/>
</dbReference>
<comment type="caution">
    <text evidence="1">The sequence shown here is derived from an EMBL/GenBank/DDBJ whole genome shotgun (WGS) entry which is preliminary data.</text>
</comment>
<reference evidence="1 2" key="1">
    <citation type="submission" date="2016-04" db="EMBL/GenBank/DDBJ databases">
        <title>Draft genome of Fonsecaea erecta CBS 125763.</title>
        <authorList>
            <person name="Weiss V.A."/>
            <person name="Vicente V.A."/>
            <person name="Raittz R.T."/>
            <person name="Moreno L.F."/>
            <person name="De Souza E.M."/>
            <person name="Pedrosa F.O."/>
            <person name="Steffens M.B."/>
            <person name="Faoro H."/>
            <person name="Tadra-Sfeir M.Z."/>
            <person name="Najafzadeh M.J."/>
            <person name="Felipe M.S."/>
            <person name="Teixeira M."/>
            <person name="Sun J."/>
            <person name="Xi L."/>
            <person name="Gomes R."/>
            <person name="De Azevedo C.M."/>
            <person name="Salgado C.G."/>
            <person name="Da Silva M.B."/>
            <person name="Nascimento M.F."/>
            <person name="Queiroz-Telles F."/>
            <person name="Attili D.S."/>
            <person name="Gorbushina A."/>
        </authorList>
    </citation>
    <scope>NUCLEOTIDE SEQUENCE [LARGE SCALE GENOMIC DNA]</scope>
    <source>
        <strain evidence="1 2">CBS 125763</strain>
    </source>
</reference>
<accession>A0A178ZIZ7</accession>
<keyword evidence="2" id="KW-1185">Reference proteome</keyword>
<dbReference type="OrthoDB" id="4137691at2759"/>
<organism evidence="1 2">
    <name type="scientific">Fonsecaea erecta</name>
    <dbReference type="NCBI Taxonomy" id="1367422"/>
    <lineage>
        <taxon>Eukaryota</taxon>
        <taxon>Fungi</taxon>
        <taxon>Dikarya</taxon>
        <taxon>Ascomycota</taxon>
        <taxon>Pezizomycotina</taxon>
        <taxon>Eurotiomycetes</taxon>
        <taxon>Chaetothyriomycetidae</taxon>
        <taxon>Chaetothyriales</taxon>
        <taxon>Herpotrichiellaceae</taxon>
        <taxon>Fonsecaea</taxon>
    </lineage>
</organism>
<dbReference type="AlphaFoldDB" id="A0A178ZIZ7"/>
<dbReference type="RefSeq" id="XP_018692828.1">
    <property type="nucleotide sequence ID" value="XM_018838268.1"/>
</dbReference>
<name>A0A178ZIZ7_9EURO</name>
<evidence type="ECO:0000313" key="1">
    <source>
        <dbReference type="EMBL" id="OAP59461.1"/>
    </source>
</evidence>
<dbReference type="Proteomes" id="UP000078343">
    <property type="component" value="Unassembled WGS sequence"/>
</dbReference>
<sequence length="474" mass="52813">MYVGPRRILLRLTLYPSGLRSQLTYRPWSCTSRLAAKRSRPPTYAKPATPKTPGAALETATKSEQKLGNNGSYYISPDLASALHGLGFSSIPDVVKVLRRLCQDLKKLPPASALVSATTQHRFVQLSEEVLGSAEVALMRDPQILRKAFHSLGKNAFHTQNRKGDEGCDALRMAFFAGEIDAGVDAAAAEIALGSALGRQEARLSPRVAEFIKTKAFEGSDWLAMLLYLDEMTRKPGSEATARKNYELAKDLVGMVEPSKLLRRQNSSLLQHPKLPWRILHDAAKNYLSYLGEGAVHDQVRSDLEDAIRDGLFKYSDLSAAPFALRQPGVIKKHSKEWVELATQSASAGDPDSSLQLAFYHLRKDGWRPAEPNRKPRDWTGIEWLAVSAALSAPETDSMAARYLGLAHLLREHRYVDEGTSWIDFAKENMGEAGLDPDNTWHHYFSEFQQAWEGTDESLKKYEKSSEEFLGQLE</sequence>
<protein>
    <submittedName>
        <fullName evidence="1">Uncharacterized protein</fullName>
    </submittedName>
</protein>
<gene>
    <name evidence="1" type="ORF">AYL99_06759</name>
</gene>
<proteinExistence type="predicted"/>